<organism evidence="1">
    <name type="scientific">bioreactor metagenome</name>
    <dbReference type="NCBI Taxonomy" id="1076179"/>
    <lineage>
        <taxon>unclassified sequences</taxon>
        <taxon>metagenomes</taxon>
        <taxon>ecological metagenomes</taxon>
    </lineage>
</organism>
<proteinExistence type="predicted"/>
<gene>
    <name evidence="1" type="ORF">SDC9_17101</name>
</gene>
<sequence length="403" mass="45273">MEEIRIAIACELTPAKTFIPIIKKLKELEIEGKLNWKKSKIFGLTHGSGAYELIKPYCYQTFSIGEGRGGGKVKRNNLELACLIAKDSIKALSALSGKKIDLLITCGNAGDVRKSITAAKFLRIPVIHIEQDVYNPIETIAYSNLITVPQEKYNDFLKNKYLINENNIKNIRGYPMAKYVNEYINSKKSISKEELIEKYGFSDFILVVLGGDLKNSDLKNLINAIEKANFPTLIAPYRFKKELIENLVNSPKLKVLDEYVELLTLVKSAPLMIYGAGMGMTIEAGVLETPSIKIAGFHEKHGSVDLANELNIPILEINQISKFLNSFNKSGIELINNKSNNGKIDSEMEINVTKPDGKKLLENSQISIEKIIELINNFDLKNPPKNNGFKSMKAIWNQRAKYR</sequence>
<accession>A0A644TWG0</accession>
<dbReference type="SUPFAM" id="SSF53756">
    <property type="entry name" value="UDP-Glycosyltransferase/glycogen phosphorylase"/>
    <property type="match status" value="1"/>
</dbReference>
<comment type="caution">
    <text evidence="1">The sequence shown here is derived from an EMBL/GenBank/DDBJ whole genome shotgun (WGS) entry which is preliminary data.</text>
</comment>
<protein>
    <recommendedName>
        <fullName evidence="2">Glycosyl transferase family 28 C-terminal domain-containing protein</fullName>
    </recommendedName>
</protein>
<dbReference type="EMBL" id="VSSQ01000058">
    <property type="protein sequence ID" value="MPL71326.1"/>
    <property type="molecule type" value="Genomic_DNA"/>
</dbReference>
<evidence type="ECO:0000313" key="1">
    <source>
        <dbReference type="EMBL" id="MPL71326.1"/>
    </source>
</evidence>
<reference evidence="1" key="1">
    <citation type="submission" date="2019-08" db="EMBL/GenBank/DDBJ databases">
        <authorList>
            <person name="Kucharzyk K."/>
            <person name="Murdoch R.W."/>
            <person name="Higgins S."/>
            <person name="Loffler F."/>
        </authorList>
    </citation>
    <scope>NUCLEOTIDE SEQUENCE</scope>
</reference>
<evidence type="ECO:0008006" key="2">
    <source>
        <dbReference type="Google" id="ProtNLM"/>
    </source>
</evidence>
<dbReference type="AlphaFoldDB" id="A0A644TWG0"/>
<name>A0A644TWG0_9ZZZZ</name>